<dbReference type="OrthoDB" id="3264210at2"/>
<evidence type="ECO:0000313" key="2">
    <source>
        <dbReference type="Proteomes" id="UP000199671"/>
    </source>
</evidence>
<name>A0A1G9SLR1_9ACTO</name>
<reference evidence="1 2" key="1">
    <citation type="submission" date="2016-10" db="EMBL/GenBank/DDBJ databases">
        <authorList>
            <person name="de Groot N.N."/>
        </authorList>
    </citation>
    <scope>NUCLEOTIDE SEQUENCE [LARGE SCALE GENOMIC DNA]</scope>
    <source>
        <strain evidence="1 2">KPR-7B</strain>
    </source>
</reference>
<sequence length="497" mass="52276">MSLAEDLPAVHAVSAGVYALTVRGGAACVPREQLCHDALQLGADTAAVYAYAPGGDGEQVLGVFTDTLLVKEEVLSWPGEEVLVDVGGAGRFADPETALFDVQWRLSLLGHRVVTVPGPASPAVPHTAEEIATRMRSVLGMMSTNLGPQWRGALLSAAQIFALASPLHVAGVDTTVLDLQRSPGGDDVGDVLVPAAGLTGAYAIDRQLKDLEETQGVREYVQRVRRVPDRALADLIAAALPTLLGIHDAAQHEQFDRIASLVGLNTLMREPLHVLVVAPTVGAGAEKADHLAQVLGDSVLLRRVDPDTDTMTQGDVSLSGLAAEHTDWADVIALIGVVLADAPGTAFTRTPLLADLSVVDILGWMMNTARTDRRGDALEDLCKRADRLLVSDAVQRDILLGALAGAGRVNDVVYDHDPSLNSLVDVDADGRALEDFCRHPMQAADASSMSAEEAAAAVPKPNDLALAVHYLREGGIKNVTAKAAGRVRRLAAGKEGN</sequence>
<dbReference type="Proteomes" id="UP000199671">
    <property type="component" value="Unassembled WGS sequence"/>
</dbReference>
<gene>
    <name evidence="1" type="ORF">SAMN04487766_1028</name>
</gene>
<dbReference type="EMBL" id="FNHU01000002">
    <property type="protein sequence ID" value="SDM36247.1"/>
    <property type="molecule type" value="Genomic_DNA"/>
</dbReference>
<evidence type="ECO:0000313" key="1">
    <source>
        <dbReference type="EMBL" id="SDM36247.1"/>
    </source>
</evidence>
<proteinExistence type="predicted"/>
<dbReference type="AlphaFoldDB" id="A0A1G9SLR1"/>
<organism evidence="1 2">
    <name type="scientific">Actinomyces ruminicola</name>
    <dbReference type="NCBI Taxonomy" id="332524"/>
    <lineage>
        <taxon>Bacteria</taxon>
        <taxon>Bacillati</taxon>
        <taxon>Actinomycetota</taxon>
        <taxon>Actinomycetes</taxon>
        <taxon>Actinomycetales</taxon>
        <taxon>Actinomycetaceae</taxon>
        <taxon>Actinomyces</taxon>
    </lineage>
</organism>
<protein>
    <submittedName>
        <fullName evidence="1">Uncharacterized protein</fullName>
    </submittedName>
</protein>
<dbReference type="RefSeq" id="WP_092607498.1">
    <property type="nucleotide sequence ID" value="NZ_FNHU01000002.1"/>
</dbReference>
<accession>A0A1G9SLR1</accession>